<dbReference type="InterPro" id="IPR009597">
    <property type="entry name" value="DUF1206"/>
</dbReference>
<organism evidence="3 4">
    <name type="scientific">Sulfitobacter sabulilitoris</name>
    <dbReference type="NCBI Taxonomy" id="2562655"/>
    <lineage>
        <taxon>Bacteria</taxon>
        <taxon>Pseudomonadati</taxon>
        <taxon>Pseudomonadota</taxon>
        <taxon>Alphaproteobacteria</taxon>
        <taxon>Rhodobacterales</taxon>
        <taxon>Roseobacteraceae</taxon>
        <taxon>Sulfitobacter</taxon>
    </lineage>
</organism>
<feature type="transmembrane region" description="Helical" evidence="1">
    <location>
        <begin position="85"/>
        <end position="108"/>
    </location>
</feature>
<dbReference type="AlphaFoldDB" id="A0A5S3PBD6"/>
<evidence type="ECO:0000313" key="3">
    <source>
        <dbReference type="EMBL" id="TMM50926.1"/>
    </source>
</evidence>
<feature type="transmembrane region" description="Helical" evidence="1">
    <location>
        <begin position="44"/>
        <end position="65"/>
    </location>
</feature>
<dbReference type="EMBL" id="VANS01000005">
    <property type="protein sequence ID" value="TMM50926.1"/>
    <property type="molecule type" value="Genomic_DNA"/>
</dbReference>
<keyword evidence="1" id="KW-1133">Transmembrane helix</keyword>
<keyword evidence="1" id="KW-0812">Transmembrane</keyword>
<evidence type="ECO:0000259" key="2">
    <source>
        <dbReference type="Pfam" id="PF06724"/>
    </source>
</evidence>
<sequence>MRGGYGARGVIYTIIGGLSIYAALTSAQVGGTQDSLGRLRSAPLGQVMLAVIAAGLFAYLIWRVVDAALDLEDHGTDAKGLLGRAGQVVTGVFHGAIGVSVAGLAFGFGGGGDGAQGWTRWLLSQPLGRVWVAAAALILGGAGIYYIHKGWTGHYKSHLRCTALTERIDPALTFGLAAHGVLIMLIGLSLGAAALDGDPQRAGGLGQALDLLRGMVWGRVALGAAGVGLLGYALYNFIEAGYRVVPRFSGPDVRTLAQKASL</sequence>
<protein>
    <submittedName>
        <fullName evidence="3">DUF1206 domain-containing protein</fullName>
    </submittedName>
</protein>
<feature type="transmembrane region" description="Helical" evidence="1">
    <location>
        <begin position="215"/>
        <end position="238"/>
    </location>
</feature>
<feature type="transmembrane region" description="Helical" evidence="1">
    <location>
        <begin position="7"/>
        <end position="24"/>
    </location>
</feature>
<dbReference type="Pfam" id="PF06724">
    <property type="entry name" value="DUF1206"/>
    <property type="match status" value="3"/>
</dbReference>
<gene>
    <name evidence="3" type="ORF">FDT80_16185</name>
</gene>
<name>A0A5S3PBD6_9RHOB</name>
<feature type="transmembrane region" description="Helical" evidence="1">
    <location>
        <begin position="168"/>
        <end position="195"/>
    </location>
</feature>
<feature type="domain" description="DUF1206" evidence="2">
    <location>
        <begin position="174"/>
        <end position="243"/>
    </location>
</feature>
<proteinExistence type="predicted"/>
<dbReference type="Proteomes" id="UP000309550">
    <property type="component" value="Unassembled WGS sequence"/>
</dbReference>
<keyword evidence="4" id="KW-1185">Reference proteome</keyword>
<accession>A0A5S3PBD6</accession>
<reference evidence="3 4" key="1">
    <citation type="submission" date="2019-05" db="EMBL/GenBank/DDBJ databases">
        <title>Sulfitobacter sabulilitoris sp. nov., isolated from a marine sand.</title>
        <authorList>
            <person name="Yoon J.-H."/>
        </authorList>
    </citation>
    <scope>NUCLEOTIDE SEQUENCE [LARGE SCALE GENOMIC DNA]</scope>
    <source>
        <strain evidence="3 4">HSMS-29</strain>
    </source>
</reference>
<feature type="transmembrane region" description="Helical" evidence="1">
    <location>
        <begin position="128"/>
        <end position="147"/>
    </location>
</feature>
<evidence type="ECO:0000313" key="4">
    <source>
        <dbReference type="Proteomes" id="UP000309550"/>
    </source>
</evidence>
<dbReference type="OrthoDB" id="5702018at2"/>
<feature type="domain" description="DUF1206" evidence="2">
    <location>
        <begin position="4"/>
        <end position="69"/>
    </location>
</feature>
<evidence type="ECO:0000256" key="1">
    <source>
        <dbReference type="SAM" id="Phobius"/>
    </source>
</evidence>
<comment type="caution">
    <text evidence="3">The sequence shown here is derived from an EMBL/GenBank/DDBJ whole genome shotgun (WGS) entry which is preliminary data.</text>
</comment>
<keyword evidence="1" id="KW-0472">Membrane</keyword>
<feature type="domain" description="DUF1206" evidence="2">
    <location>
        <begin position="85"/>
        <end position="153"/>
    </location>
</feature>